<comment type="similarity">
    <text evidence="6">Belongs to the peptidase M48 family.</text>
</comment>
<gene>
    <name evidence="9" type="ORF">JYU14_01015</name>
</gene>
<keyword evidence="7" id="KW-1133">Transmembrane helix</keyword>
<evidence type="ECO:0000256" key="7">
    <source>
        <dbReference type="SAM" id="Phobius"/>
    </source>
</evidence>
<evidence type="ECO:0000256" key="2">
    <source>
        <dbReference type="ARBA" id="ARBA00022723"/>
    </source>
</evidence>
<accession>A0ABS3APN4</accession>
<organism evidence="9 10">
    <name type="scientific">Simkania negevensis</name>
    <dbReference type="NCBI Taxonomy" id="83561"/>
    <lineage>
        <taxon>Bacteria</taxon>
        <taxon>Pseudomonadati</taxon>
        <taxon>Chlamydiota</taxon>
        <taxon>Chlamydiia</taxon>
        <taxon>Parachlamydiales</taxon>
        <taxon>Simkaniaceae</taxon>
        <taxon>Simkania</taxon>
    </lineage>
</organism>
<keyword evidence="7" id="KW-0812">Transmembrane</keyword>
<comment type="caution">
    <text evidence="9">The sequence shown here is derived from an EMBL/GenBank/DDBJ whole genome shotgun (WGS) entry which is preliminary data.</text>
</comment>
<reference evidence="9 10" key="1">
    <citation type="submission" date="2021-02" db="EMBL/GenBank/DDBJ databases">
        <title>Activity-based single-cell genomes from oceanic crustal fluid captures similar information to metagenomic and metatranscriptomic surveys with orders of magnitude less sampling.</title>
        <authorList>
            <person name="D'Angelo T.S."/>
            <person name="Orcutt B.N."/>
        </authorList>
    </citation>
    <scope>NUCLEOTIDE SEQUENCE [LARGE SCALE GENOMIC DNA]</scope>
    <source>
        <strain evidence="9">AH-315-G07</strain>
    </source>
</reference>
<proteinExistence type="inferred from homology"/>
<keyword evidence="7" id="KW-0472">Membrane</keyword>
<evidence type="ECO:0000256" key="6">
    <source>
        <dbReference type="RuleBase" id="RU003983"/>
    </source>
</evidence>
<evidence type="ECO:0000313" key="10">
    <source>
        <dbReference type="Proteomes" id="UP000722121"/>
    </source>
</evidence>
<evidence type="ECO:0000259" key="8">
    <source>
        <dbReference type="Pfam" id="PF01435"/>
    </source>
</evidence>
<keyword evidence="3 6" id="KW-0378">Hydrolase</keyword>
<comment type="cofactor">
    <cofactor evidence="6">
        <name>Zn(2+)</name>
        <dbReference type="ChEBI" id="CHEBI:29105"/>
    </cofactor>
    <text evidence="6">Binds 1 zinc ion per subunit.</text>
</comment>
<feature type="transmembrane region" description="Helical" evidence="7">
    <location>
        <begin position="266"/>
        <end position="290"/>
    </location>
</feature>
<dbReference type="Proteomes" id="UP000722121">
    <property type="component" value="Unassembled WGS sequence"/>
</dbReference>
<name>A0ABS3APN4_9BACT</name>
<evidence type="ECO:0000256" key="1">
    <source>
        <dbReference type="ARBA" id="ARBA00022670"/>
    </source>
</evidence>
<feature type="domain" description="Peptidase M48" evidence="8">
    <location>
        <begin position="195"/>
        <end position="372"/>
    </location>
</feature>
<keyword evidence="2" id="KW-0479">Metal-binding</keyword>
<sequence>MVTAAISDTHPLYLAHYESASTISLFSKAWHTIYSLALRIWQAVSGIFIKTLPALIQKQENTAQPEETPLIFDPEQLTDEGRVRLKVLEERVHDIATKMDILDAKRKIKVAVAADPYSSAMACSTSQSEQDGTIIVPVGMLFKKKDFADEQMSVQDNDTYDTFSQRCCGVIEDVIGWKPPSSDKKQPGSLFSYPIAMKSKMAKTTSFDHMTLFTLGHEVAHLKHRHGAKYVTLKNACIIASIVVAELTAIYAIFFIPFIATLIAPAAILALIAVTIASTLALAAIIYFLLKYIIVYTYSRMQEKEADLTSAKVTKAAIGGILNFTSSLTYHRRLREDQKASLYTKLTITPAGNNLLDFEHPWYTTRIAYLKEFFEEQTNPSKSILVRIKEAFASAKNAIQQTAARLFHT</sequence>
<dbReference type="GO" id="GO:0008237">
    <property type="term" value="F:metallopeptidase activity"/>
    <property type="evidence" value="ECO:0007669"/>
    <property type="project" value="UniProtKB-KW"/>
</dbReference>
<dbReference type="Pfam" id="PF01435">
    <property type="entry name" value="Peptidase_M48"/>
    <property type="match status" value="1"/>
</dbReference>
<keyword evidence="10" id="KW-1185">Reference proteome</keyword>
<keyword evidence="4 6" id="KW-0862">Zinc</keyword>
<dbReference type="InterPro" id="IPR001915">
    <property type="entry name" value="Peptidase_M48"/>
</dbReference>
<keyword evidence="5 6" id="KW-0482">Metalloprotease</keyword>
<evidence type="ECO:0000256" key="3">
    <source>
        <dbReference type="ARBA" id="ARBA00022801"/>
    </source>
</evidence>
<evidence type="ECO:0000256" key="4">
    <source>
        <dbReference type="ARBA" id="ARBA00022833"/>
    </source>
</evidence>
<feature type="transmembrane region" description="Helical" evidence="7">
    <location>
        <begin position="236"/>
        <end position="260"/>
    </location>
</feature>
<keyword evidence="1 6" id="KW-0645">Protease</keyword>
<evidence type="ECO:0000256" key="5">
    <source>
        <dbReference type="ARBA" id="ARBA00023049"/>
    </source>
</evidence>
<evidence type="ECO:0000313" key="9">
    <source>
        <dbReference type="EMBL" id="MBN4066647.1"/>
    </source>
</evidence>
<dbReference type="EMBL" id="JAFITR010000013">
    <property type="protein sequence ID" value="MBN4066647.1"/>
    <property type="molecule type" value="Genomic_DNA"/>
</dbReference>
<protein>
    <submittedName>
        <fullName evidence="9">M48 family metalloprotease</fullName>
    </submittedName>
</protein>